<name>A0A1Z4JI31_LEPBY</name>
<organism evidence="5 6">
    <name type="scientific">Leptolyngbya boryana NIES-2135</name>
    <dbReference type="NCBI Taxonomy" id="1973484"/>
    <lineage>
        <taxon>Bacteria</taxon>
        <taxon>Bacillati</taxon>
        <taxon>Cyanobacteriota</taxon>
        <taxon>Cyanophyceae</taxon>
        <taxon>Leptolyngbyales</taxon>
        <taxon>Leptolyngbyaceae</taxon>
        <taxon>Leptolyngbya group</taxon>
        <taxon>Leptolyngbya</taxon>
    </lineage>
</organism>
<dbReference type="Pfam" id="PF14332">
    <property type="entry name" value="DUF4388"/>
    <property type="match status" value="1"/>
</dbReference>
<dbReference type="PIRSF" id="PIRSF005897">
    <property type="entry name" value="RR_PatA"/>
    <property type="match status" value="1"/>
</dbReference>
<dbReference type="PROSITE" id="PS50110">
    <property type="entry name" value="RESPONSE_REGULATORY"/>
    <property type="match status" value="1"/>
</dbReference>
<keyword evidence="1 2" id="KW-0597">Phosphoprotein</keyword>
<sequence length="403" mass="44516">MLVDDSSTDSPSGLLGLRSRMHFSGRLDVSTRGQQWSLYLYMGRLIWATGGPHPRRRWHRYLTQHCPHLSPNLLTLPPSDENPCQDYDALAVLVKRQQISPEHAVAVIRSTVIDVLFDIIQQEETKPVAFRSDASAMLEASLALLNAEQLLAEVQQQWNTWRSLGLADHSPNLAPVLRNPKQLPEYAPEKVYKMLVSLVDGRRTLRDLAMLMKQDLIQMTRVLVPLYRKGLIGLTKIPDLPPPGASRSSSTPISDTSDPPISGAPVSGIVPSLPLTGSNQAPVVACIDDSLRECQIMERILTEAGYQFVGVQDSVQAIPTLIEKKPGLIFLDLVMPIANGYEICAQIRRVSTFKDVPIVILTSNDGIIDRVRAKFVGSSGFLAKPVDADRVLAIARKMLPILD</sequence>
<dbReference type="PANTHER" id="PTHR44591:SF23">
    <property type="entry name" value="CHEY SUBFAMILY"/>
    <property type="match status" value="1"/>
</dbReference>
<dbReference type="EMBL" id="AP018203">
    <property type="protein sequence ID" value="BAY56390.1"/>
    <property type="molecule type" value="Genomic_DNA"/>
</dbReference>
<dbReference type="PANTHER" id="PTHR44591">
    <property type="entry name" value="STRESS RESPONSE REGULATOR PROTEIN 1"/>
    <property type="match status" value="1"/>
</dbReference>
<reference evidence="5 6" key="1">
    <citation type="submission" date="2017-06" db="EMBL/GenBank/DDBJ databases">
        <title>Genome sequencing of cyanobaciteial culture collection at National Institute for Environmental Studies (NIES).</title>
        <authorList>
            <person name="Hirose Y."/>
            <person name="Shimura Y."/>
            <person name="Fujisawa T."/>
            <person name="Nakamura Y."/>
            <person name="Kawachi M."/>
        </authorList>
    </citation>
    <scope>NUCLEOTIDE SEQUENCE [LARGE SCALE GENOMIC DNA]</scope>
    <source>
        <strain evidence="5 6">NIES-2135</strain>
    </source>
</reference>
<dbReference type="InterPro" id="IPR011006">
    <property type="entry name" value="CheY-like_superfamily"/>
</dbReference>
<dbReference type="Pfam" id="PF00072">
    <property type="entry name" value="Response_reg"/>
    <property type="match status" value="1"/>
</dbReference>
<proteinExistence type="predicted"/>
<protein>
    <submittedName>
        <fullName evidence="5">Response regulator receiver domain protein</fullName>
    </submittedName>
</protein>
<accession>A0A1Z4JI31</accession>
<dbReference type="InterPro" id="IPR050595">
    <property type="entry name" value="Bact_response_regulator"/>
</dbReference>
<dbReference type="InterPro" id="IPR024186">
    <property type="entry name" value="Sig_transdc_resp-reg_PatA"/>
</dbReference>
<feature type="region of interest" description="Disordered" evidence="3">
    <location>
        <begin position="241"/>
        <end position="261"/>
    </location>
</feature>
<dbReference type="SUPFAM" id="SSF52172">
    <property type="entry name" value="CheY-like"/>
    <property type="match status" value="1"/>
</dbReference>
<dbReference type="SMART" id="SM00448">
    <property type="entry name" value="REC"/>
    <property type="match status" value="1"/>
</dbReference>
<dbReference type="Proteomes" id="UP000217895">
    <property type="component" value="Chromosome"/>
</dbReference>
<evidence type="ECO:0000313" key="6">
    <source>
        <dbReference type="Proteomes" id="UP000217895"/>
    </source>
</evidence>
<dbReference type="Gene3D" id="3.40.50.2300">
    <property type="match status" value="1"/>
</dbReference>
<evidence type="ECO:0000256" key="2">
    <source>
        <dbReference type="PROSITE-ProRule" id="PRU00169"/>
    </source>
</evidence>
<evidence type="ECO:0000313" key="5">
    <source>
        <dbReference type="EMBL" id="BAY56390.1"/>
    </source>
</evidence>
<feature type="compositionally biased region" description="Low complexity" evidence="3">
    <location>
        <begin position="248"/>
        <end position="261"/>
    </location>
</feature>
<evidence type="ECO:0000256" key="1">
    <source>
        <dbReference type="ARBA" id="ARBA00022553"/>
    </source>
</evidence>
<dbReference type="GO" id="GO:0000160">
    <property type="term" value="P:phosphorelay signal transduction system"/>
    <property type="evidence" value="ECO:0007669"/>
    <property type="project" value="InterPro"/>
</dbReference>
<dbReference type="InterPro" id="IPR001789">
    <property type="entry name" value="Sig_transdc_resp-reg_receiver"/>
</dbReference>
<keyword evidence="6" id="KW-1185">Reference proteome</keyword>
<feature type="domain" description="Response regulatory" evidence="4">
    <location>
        <begin position="283"/>
        <end position="399"/>
    </location>
</feature>
<evidence type="ECO:0000256" key="3">
    <source>
        <dbReference type="SAM" id="MobiDB-lite"/>
    </source>
</evidence>
<dbReference type="InterPro" id="IPR025497">
    <property type="entry name" value="PatA-like_N"/>
</dbReference>
<gene>
    <name evidence="5" type="ORF">NIES2135_32210</name>
</gene>
<feature type="modified residue" description="4-aspartylphosphate" evidence="2">
    <location>
        <position position="332"/>
    </location>
</feature>
<evidence type="ECO:0000259" key="4">
    <source>
        <dbReference type="PROSITE" id="PS50110"/>
    </source>
</evidence>
<dbReference type="AlphaFoldDB" id="A0A1Z4JI31"/>